<dbReference type="Pfam" id="PF03637">
    <property type="entry name" value="Mob1_phocein"/>
    <property type="match status" value="1"/>
</dbReference>
<feature type="signal peptide" evidence="3">
    <location>
        <begin position="1"/>
        <end position="20"/>
    </location>
</feature>
<feature type="binding site" evidence="1">
    <location>
        <position position="298"/>
    </location>
    <ligand>
        <name>Zn(2+)</name>
        <dbReference type="ChEBI" id="CHEBI:29105"/>
    </ligand>
</feature>
<dbReference type="Proteomes" id="UP000005240">
    <property type="component" value="Unassembled WGS sequence"/>
</dbReference>
<feature type="region of interest" description="Disordered" evidence="2">
    <location>
        <begin position="66"/>
        <end position="133"/>
    </location>
</feature>
<feature type="compositionally biased region" description="Polar residues" evidence="2">
    <location>
        <begin position="105"/>
        <end position="117"/>
    </location>
</feature>
<dbReference type="InterPro" id="IPR005301">
    <property type="entry name" value="MOB_kinase_act_fam"/>
</dbReference>
<protein>
    <recommendedName>
        <fullName evidence="7">Maintenance of ploidy protein mob2</fullName>
    </recommendedName>
</protein>
<dbReference type="EnsemblFungi" id="PTTG_25959-t43_1">
    <property type="protein sequence ID" value="PTTG_25959-t43_1-p1"/>
    <property type="gene ID" value="PTTG_25959"/>
</dbReference>
<reference evidence="5" key="4">
    <citation type="submission" date="2025-05" db="UniProtKB">
        <authorList>
            <consortium name="EnsemblFungi"/>
        </authorList>
    </citation>
    <scope>IDENTIFICATION</scope>
    <source>
        <strain evidence="5">isolate 1-1 / race 1 (BBBD)</strain>
    </source>
</reference>
<evidence type="ECO:0000256" key="3">
    <source>
        <dbReference type="SAM" id="SignalP"/>
    </source>
</evidence>
<reference evidence="4" key="2">
    <citation type="submission" date="2016-05" db="EMBL/GenBank/DDBJ databases">
        <title>Comparative analysis highlights variable genome content of wheat rusts and divergence of the mating loci.</title>
        <authorList>
            <person name="Cuomo C.A."/>
            <person name="Bakkeren G."/>
            <person name="Szabo L."/>
            <person name="Khalil H."/>
            <person name="Joly D."/>
            <person name="Goldberg J."/>
            <person name="Young S."/>
            <person name="Zeng Q."/>
            <person name="Fellers J."/>
        </authorList>
    </citation>
    <scope>NUCLEOTIDE SEQUENCE [LARGE SCALE GENOMIC DNA]</scope>
    <source>
        <strain evidence="4">1-1 BBBD Race 1</strain>
    </source>
</reference>
<reference evidence="5 6" key="3">
    <citation type="journal article" date="2017" name="G3 (Bethesda)">
        <title>Comparative analysis highlights variable genome content of wheat rusts and divergence of the mating loci.</title>
        <authorList>
            <person name="Cuomo C.A."/>
            <person name="Bakkeren G."/>
            <person name="Khalil H.B."/>
            <person name="Panwar V."/>
            <person name="Joly D."/>
            <person name="Linning R."/>
            <person name="Sakthikumar S."/>
            <person name="Song X."/>
            <person name="Adiconis X."/>
            <person name="Fan L."/>
            <person name="Goldberg J.M."/>
            <person name="Levin J.Z."/>
            <person name="Young S."/>
            <person name="Zeng Q."/>
            <person name="Anikster Y."/>
            <person name="Bruce M."/>
            <person name="Wang M."/>
            <person name="Yin C."/>
            <person name="McCallum B."/>
            <person name="Szabo L.J."/>
            <person name="Hulbert S."/>
            <person name="Chen X."/>
            <person name="Fellers J.P."/>
        </authorList>
    </citation>
    <scope>NUCLEOTIDE SEQUENCE</scope>
    <source>
        <strain evidence="6">Isolate 1-1 / race 1 (BBBD)</strain>
        <strain evidence="5">isolate 1-1 / race 1 (BBBD)</strain>
    </source>
</reference>
<organism evidence="4">
    <name type="scientific">Puccinia triticina (isolate 1-1 / race 1 (BBBD))</name>
    <name type="common">Brown leaf rust fungus</name>
    <dbReference type="NCBI Taxonomy" id="630390"/>
    <lineage>
        <taxon>Eukaryota</taxon>
        <taxon>Fungi</taxon>
        <taxon>Dikarya</taxon>
        <taxon>Basidiomycota</taxon>
        <taxon>Pucciniomycotina</taxon>
        <taxon>Pucciniomycetes</taxon>
        <taxon>Pucciniales</taxon>
        <taxon>Pucciniaceae</taxon>
        <taxon>Puccinia</taxon>
    </lineage>
</organism>
<dbReference type="Gene3D" id="1.20.140.30">
    <property type="entry name" value="MOB kinase activator"/>
    <property type="match status" value="1"/>
</dbReference>
<feature type="binding site" evidence="1">
    <location>
        <position position="214"/>
    </location>
    <ligand>
        <name>Zn(2+)</name>
        <dbReference type="ChEBI" id="CHEBI:29105"/>
    </ligand>
</feature>
<dbReference type="SMART" id="SM01388">
    <property type="entry name" value="Mob1_phocein"/>
    <property type="match status" value="1"/>
</dbReference>
<reference evidence="4" key="1">
    <citation type="submission" date="2009-11" db="EMBL/GenBank/DDBJ databases">
        <authorList>
            <consortium name="The Broad Institute Genome Sequencing Platform"/>
            <person name="Ward D."/>
            <person name="Feldgarden M."/>
            <person name="Earl A."/>
            <person name="Young S.K."/>
            <person name="Zeng Q."/>
            <person name="Koehrsen M."/>
            <person name="Alvarado L."/>
            <person name="Berlin A."/>
            <person name="Bochicchio J."/>
            <person name="Borenstein D."/>
            <person name="Chapman S.B."/>
            <person name="Chen Z."/>
            <person name="Engels R."/>
            <person name="Freedman E."/>
            <person name="Gellesch M."/>
            <person name="Goldberg J."/>
            <person name="Griggs A."/>
            <person name="Gujja S."/>
            <person name="Heilman E."/>
            <person name="Heiman D."/>
            <person name="Hepburn T."/>
            <person name="Howarth C."/>
            <person name="Jen D."/>
            <person name="Larson L."/>
            <person name="Lewis B."/>
            <person name="Mehta T."/>
            <person name="Park D."/>
            <person name="Pearson M."/>
            <person name="Roberts A."/>
            <person name="Saif S."/>
            <person name="Shea T."/>
            <person name="Shenoy N."/>
            <person name="Sisk P."/>
            <person name="Stolte C."/>
            <person name="Sykes S."/>
            <person name="Thomson T."/>
            <person name="Walk T."/>
            <person name="White J."/>
            <person name="Yandava C."/>
            <person name="Izard J."/>
            <person name="Baranova O.V."/>
            <person name="Blanton J.M."/>
            <person name="Tanner A.C."/>
            <person name="Dewhirst F.E."/>
            <person name="Haas B."/>
            <person name="Nusbaum C."/>
            <person name="Birren B."/>
        </authorList>
    </citation>
    <scope>NUCLEOTIDE SEQUENCE [LARGE SCALE GENOMIC DNA]</scope>
    <source>
        <strain evidence="4">1-1 BBBD Race 1</strain>
    </source>
</reference>
<gene>
    <name evidence="4" type="ORF">PTTG_25959</name>
</gene>
<keyword evidence="3" id="KW-0732">Signal</keyword>
<feature type="chain" id="PRO_5008110458" description="Maintenance of ploidy protein mob2" evidence="3">
    <location>
        <begin position="21"/>
        <end position="359"/>
    </location>
</feature>
<feature type="compositionally biased region" description="Low complexity" evidence="2">
    <location>
        <begin position="67"/>
        <end position="104"/>
    </location>
</feature>
<evidence type="ECO:0000313" key="4">
    <source>
        <dbReference type="EMBL" id="OAV97771.1"/>
    </source>
</evidence>
<evidence type="ECO:0000256" key="1">
    <source>
        <dbReference type="PIRSR" id="PIRSR605301-1"/>
    </source>
</evidence>
<dbReference type="VEuPathDB" id="FungiDB:PTTG_25959"/>
<sequence>MSPNFACWELPAMLFGVAQMSQMCVCWVTAPGGQCWWSSVCWRRSASPSRTTMSFLNRVGIGSNKLTTNSNSNSNSNSSGNTASGSASAAKPSSAVSPAAASSPQTATNKSPTSPVVASNPADPAHQNLHSSLSNLSLGGQPRAITPCAPSGKALYLCNPFVKAALVKGSFRTIVSLPRYCDVNEWVAVNLVDFFNSLNLILSLTTESCNANVCPTMSSGPGMDYTWTSMTGGTKKQVKVPAPQYIDYVMTWAEKLLADEATFPTKAGREFNPNTFPSSARHLYTQFLRIFAHLYHAHFDHFVHLSSEGHVNSLFAHFLQFGVEFDLIDPKELRAPKEGSPFVVGDLLDAWKNMGILTC</sequence>
<accession>A0A180GZ36</accession>
<dbReference type="OrthoDB" id="8170117at2759"/>
<evidence type="ECO:0000313" key="5">
    <source>
        <dbReference type="EnsemblFungi" id="PTTG_25959-t43_1-p1"/>
    </source>
</evidence>
<feature type="binding site" evidence="1">
    <location>
        <position position="209"/>
    </location>
    <ligand>
        <name>Zn(2+)</name>
        <dbReference type="ChEBI" id="CHEBI:29105"/>
    </ligand>
</feature>
<dbReference type="STRING" id="630390.A0A180GZ36"/>
<dbReference type="PANTHER" id="PTHR22599">
    <property type="entry name" value="MPS ONE BINDER KINASE ACTIVATOR-LIKE MOB"/>
    <property type="match status" value="1"/>
</dbReference>
<evidence type="ECO:0000313" key="6">
    <source>
        <dbReference type="Proteomes" id="UP000005240"/>
    </source>
</evidence>
<dbReference type="SUPFAM" id="SSF101152">
    <property type="entry name" value="Mob1/phocein"/>
    <property type="match status" value="1"/>
</dbReference>
<dbReference type="EMBL" id="ADAS02000011">
    <property type="protein sequence ID" value="OAV97771.1"/>
    <property type="molecule type" value="Genomic_DNA"/>
</dbReference>
<dbReference type="AlphaFoldDB" id="A0A180GZ36"/>
<evidence type="ECO:0008006" key="7">
    <source>
        <dbReference type="Google" id="ProtNLM"/>
    </source>
</evidence>
<keyword evidence="6" id="KW-1185">Reference proteome</keyword>
<evidence type="ECO:0000256" key="2">
    <source>
        <dbReference type="SAM" id="MobiDB-lite"/>
    </source>
</evidence>
<proteinExistence type="predicted"/>
<keyword evidence="1" id="KW-0862">Zinc</keyword>
<name>A0A180GZ36_PUCT1</name>
<feature type="binding site" evidence="1">
    <location>
        <position position="293"/>
    </location>
    <ligand>
        <name>Zn(2+)</name>
        <dbReference type="ChEBI" id="CHEBI:29105"/>
    </ligand>
</feature>
<dbReference type="InterPro" id="IPR036703">
    <property type="entry name" value="MOB_kinase_act_sf"/>
</dbReference>
<keyword evidence="1" id="KW-0479">Metal-binding</keyword>